<keyword evidence="1" id="KW-0175">Coiled coil</keyword>
<comment type="caution">
    <text evidence="3">The sequence shown here is derived from an EMBL/GenBank/DDBJ whole genome shotgun (WGS) entry which is preliminary data.</text>
</comment>
<evidence type="ECO:0000313" key="3">
    <source>
        <dbReference type="EMBL" id="KKK64115.1"/>
    </source>
</evidence>
<reference evidence="3" key="1">
    <citation type="journal article" date="2015" name="Nature">
        <title>Complex archaea that bridge the gap between prokaryotes and eukaryotes.</title>
        <authorList>
            <person name="Spang A."/>
            <person name="Saw J.H."/>
            <person name="Jorgensen S.L."/>
            <person name="Zaremba-Niedzwiedzka K."/>
            <person name="Martijn J."/>
            <person name="Lind A.E."/>
            <person name="van Eijk R."/>
            <person name="Schleper C."/>
            <person name="Guy L."/>
            <person name="Ettema T.J."/>
        </authorList>
    </citation>
    <scope>NUCLEOTIDE SEQUENCE</scope>
</reference>
<evidence type="ECO:0000256" key="1">
    <source>
        <dbReference type="SAM" id="Coils"/>
    </source>
</evidence>
<dbReference type="EMBL" id="LAZR01061174">
    <property type="protein sequence ID" value="KKK64115.1"/>
    <property type="molecule type" value="Genomic_DNA"/>
</dbReference>
<accession>A0A0F8XSC8</accession>
<dbReference type="AlphaFoldDB" id="A0A0F8XSC8"/>
<feature type="transmembrane region" description="Helical" evidence="2">
    <location>
        <begin position="25"/>
        <end position="45"/>
    </location>
</feature>
<keyword evidence="2" id="KW-0812">Transmembrane</keyword>
<evidence type="ECO:0000256" key="2">
    <source>
        <dbReference type="SAM" id="Phobius"/>
    </source>
</evidence>
<keyword evidence="2" id="KW-0472">Membrane</keyword>
<sequence length="121" mass="13843">MNELKQIDGILRSFLHKIVGPIKTYLIYFLLLYSVGGTVAAVLFYKGTKISLASFTAEKAQHEKNLRALRQSKTTLLSEIKQLATKQKKIDAKAEVLQADYISITNTKTDTNWKRSIYKYR</sequence>
<protein>
    <submittedName>
        <fullName evidence="3">Uncharacterized protein</fullName>
    </submittedName>
</protein>
<organism evidence="3">
    <name type="scientific">marine sediment metagenome</name>
    <dbReference type="NCBI Taxonomy" id="412755"/>
    <lineage>
        <taxon>unclassified sequences</taxon>
        <taxon>metagenomes</taxon>
        <taxon>ecological metagenomes</taxon>
    </lineage>
</organism>
<name>A0A0F8XSC8_9ZZZZ</name>
<feature type="coiled-coil region" evidence="1">
    <location>
        <begin position="52"/>
        <end position="79"/>
    </location>
</feature>
<keyword evidence="2" id="KW-1133">Transmembrane helix</keyword>
<proteinExistence type="predicted"/>
<gene>
    <name evidence="3" type="ORF">LCGC14_2987470</name>
</gene>